<sequence length="287" mass="32836">MYFDQILKLLCIIVVILPPGLYIAQIVGKYTGSNTRRRRMLEFKGTNKASQYRFGDDVNTSLSRFFSPAFVGKMKKAGIQTITDFLTYVVLFLILASVGFVLNLLFLPDKWYLVFVYGPFLISFPFFAVPVQIASNEKDLVRQMPRVASIITREFSRTKSMEKAFHRVAEETTGWTQKVFIQMDEYLQAVKGDVIGSLRIMENLFDHNIVDQFSLSIKQGLNTDKIQIALGNVAKNALLEKKKHDLAESKKNDGVIYTNAVILFLLMFIQIAYFFLTSYSFLDFGMI</sequence>
<evidence type="ECO:0000256" key="1">
    <source>
        <dbReference type="SAM" id="Phobius"/>
    </source>
</evidence>
<keyword evidence="1" id="KW-1133">Transmembrane helix</keyword>
<protein>
    <recommendedName>
        <fullName evidence="4">Flp pilus assembly protein TadB</fullName>
    </recommendedName>
</protein>
<name>A0A2L1U7Y2_9BACL</name>
<reference evidence="3" key="1">
    <citation type="submission" date="2017-02" db="EMBL/GenBank/DDBJ databases">
        <title>Delineation of Paenibacillus larvae strains originating from foulbrood outbreaks.</title>
        <authorList>
            <person name="Beims H."/>
            <person name="Bunk B."/>
            <person name="Sproeer C."/>
            <person name="Mohr K.I."/>
            <person name="Pradella S."/>
            <person name="Guenther G."/>
            <person name="Rohde M."/>
            <person name="von der Ohe W."/>
            <person name="Steinert M."/>
        </authorList>
    </citation>
    <scope>NUCLEOTIDE SEQUENCE [LARGE SCALE GENOMIC DNA]</scope>
    <source>
        <strain evidence="3">Eric_III</strain>
        <plasmid evidence="3">Plasmid unnamed3</plasmid>
    </source>
</reference>
<feature type="transmembrane region" description="Helical" evidence="1">
    <location>
        <begin position="6"/>
        <end position="28"/>
    </location>
</feature>
<dbReference type="RefSeq" id="WP_077997782.1">
    <property type="nucleotide sequence ID" value="NZ_CP019658.1"/>
</dbReference>
<keyword evidence="1" id="KW-0812">Transmembrane</keyword>
<feature type="transmembrane region" description="Helical" evidence="1">
    <location>
        <begin position="85"/>
        <end position="106"/>
    </location>
</feature>
<dbReference type="GeneID" id="64221174"/>
<proteinExistence type="predicted"/>
<dbReference type="AlphaFoldDB" id="A0A2L1U7Y2"/>
<accession>A0A2L1U7Y2</accession>
<gene>
    <name evidence="2" type="ORF">ERICIII_05023</name>
</gene>
<evidence type="ECO:0008006" key="4">
    <source>
        <dbReference type="Google" id="ProtNLM"/>
    </source>
</evidence>
<evidence type="ECO:0000313" key="3">
    <source>
        <dbReference type="Proteomes" id="UP000239833"/>
    </source>
</evidence>
<dbReference type="EMBL" id="CP019658">
    <property type="protein sequence ID" value="AVF29022.1"/>
    <property type="molecule type" value="Genomic_DNA"/>
</dbReference>
<feature type="transmembrane region" description="Helical" evidence="1">
    <location>
        <begin position="112"/>
        <end position="134"/>
    </location>
</feature>
<organism evidence="2 3">
    <name type="scientific">Paenibacillus larvae subsp. larvae</name>
    <dbReference type="NCBI Taxonomy" id="147375"/>
    <lineage>
        <taxon>Bacteria</taxon>
        <taxon>Bacillati</taxon>
        <taxon>Bacillota</taxon>
        <taxon>Bacilli</taxon>
        <taxon>Bacillales</taxon>
        <taxon>Paenibacillaceae</taxon>
        <taxon>Paenibacillus</taxon>
    </lineage>
</organism>
<evidence type="ECO:0000313" key="2">
    <source>
        <dbReference type="EMBL" id="AVF29022.1"/>
    </source>
</evidence>
<dbReference type="Proteomes" id="UP000239833">
    <property type="component" value="Plasmid unnamed3"/>
</dbReference>
<feature type="transmembrane region" description="Helical" evidence="1">
    <location>
        <begin position="256"/>
        <end position="276"/>
    </location>
</feature>
<keyword evidence="2" id="KW-0614">Plasmid</keyword>
<keyword evidence="1" id="KW-0472">Membrane</keyword>
<geneLocation type="plasmid" evidence="2">
    <name>unnamed3</name>
</geneLocation>